<evidence type="ECO:0000313" key="2">
    <source>
        <dbReference type="Proteomes" id="UP001596292"/>
    </source>
</evidence>
<comment type="caution">
    <text evidence="1">The sequence shown here is derived from an EMBL/GenBank/DDBJ whole genome shotgun (WGS) entry which is preliminary data.</text>
</comment>
<accession>A0ABW2BNT1</accession>
<dbReference type="SUPFAM" id="SSF51182">
    <property type="entry name" value="RmlC-like cupins"/>
    <property type="match status" value="1"/>
</dbReference>
<dbReference type="EMBL" id="JBHSWN010000001">
    <property type="protein sequence ID" value="MFC6791815.1"/>
    <property type="molecule type" value="Genomic_DNA"/>
</dbReference>
<dbReference type="InterPro" id="IPR014710">
    <property type="entry name" value="RmlC-like_jellyroll"/>
</dbReference>
<gene>
    <name evidence="1" type="ORF">ACFQE0_20775</name>
</gene>
<evidence type="ECO:0000313" key="1">
    <source>
        <dbReference type="EMBL" id="MFC6791815.1"/>
    </source>
</evidence>
<reference evidence="2" key="1">
    <citation type="journal article" date="2019" name="Int. J. Syst. Evol. Microbiol.">
        <title>The Global Catalogue of Microorganisms (GCM) 10K type strain sequencing project: providing services to taxonomists for standard genome sequencing and annotation.</title>
        <authorList>
            <consortium name="The Broad Institute Genomics Platform"/>
            <consortium name="The Broad Institute Genome Sequencing Center for Infectious Disease"/>
            <person name="Wu L."/>
            <person name="Ma J."/>
        </authorList>
    </citation>
    <scope>NUCLEOTIDE SEQUENCE [LARGE SCALE GENOMIC DNA]</scope>
    <source>
        <strain evidence="2">CCUG 48316</strain>
    </source>
</reference>
<dbReference type="RefSeq" id="WP_378973030.1">
    <property type="nucleotide sequence ID" value="NZ_JBHSWN010000001.1"/>
</dbReference>
<dbReference type="Proteomes" id="UP001596292">
    <property type="component" value="Unassembled WGS sequence"/>
</dbReference>
<name>A0ABW2BNT1_9HYPH</name>
<dbReference type="Gene3D" id="2.60.120.10">
    <property type="entry name" value="Jelly Rolls"/>
    <property type="match status" value="1"/>
</dbReference>
<keyword evidence="2" id="KW-1185">Reference proteome</keyword>
<proteinExistence type="predicted"/>
<evidence type="ECO:0008006" key="3">
    <source>
        <dbReference type="Google" id="ProtNLM"/>
    </source>
</evidence>
<dbReference type="InterPro" id="IPR011051">
    <property type="entry name" value="RmlC_Cupin_sf"/>
</dbReference>
<organism evidence="1 2">
    <name type="scientific">Methylobacterium komagatae</name>
    <dbReference type="NCBI Taxonomy" id="374425"/>
    <lineage>
        <taxon>Bacteria</taxon>
        <taxon>Pseudomonadati</taxon>
        <taxon>Pseudomonadota</taxon>
        <taxon>Alphaproteobacteria</taxon>
        <taxon>Hyphomicrobiales</taxon>
        <taxon>Methylobacteriaceae</taxon>
        <taxon>Methylobacterium</taxon>
    </lineage>
</organism>
<sequence>MTRTTETAALPPDLAQNLAQDFAAARTNGCVGTRLLSEDARCRVWTIVLAPGERIGFHTHVLDYFWTAVTAGRARSQYGDGRVAEVDYRAGDIQHLSFGAGEWMTHDLANIGQTELIFTTVEFLDSANAPLDLPAEIRRGTAKAA</sequence>
<protein>
    <recommendedName>
        <fullName evidence="3">Cupin domain-containing protein</fullName>
    </recommendedName>
</protein>